<dbReference type="InterPro" id="IPR043504">
    <property type="entry name" value="Peptidase_S1_PA_chymotrypsin"/>
</dbReference>
<dbReference type="InterPro" id="IPR001254">
    <property type="entry name" value="Trypsin_dom"/>
</dbReference>
<dbReference type="InterPro" id="IPR033116">
    <property type="entry name" value="TRYPSIN_SER"/>
</dbReference>
<evidence type="ECO:0000256" key="3">
    <source>
        <dbReference type="ARBA" id="ARBA00024195"/>
    </source>
</evidence>
<dbReference type="PROSITE" id="PS00134">
    <property type="entry name" value="TRYPSIN_HIS"/>
    <property type="match status" value="1"/>
</dbReference>
<feature type="domain" description="Peptidase S1" evidence="6">
    <location>
        <begin position="59"/>
        <end position="302"/>
    </location>
</feature>
<keyword evidence="4" id="KW-0378">Hydrolase</keyword>
<keyword evidence="4" id="KW-0720">Serine protease</keyword>
<keyword evidence="2" id="KW-0325">Glycoprotein</keyword>
<sequence>MHPPTWGGSHKRPVSGSHRREPGVSGAKMFRLLLLALSCLESTVFMASESVSRSKPVGIVGGQRTPPGKWPWQVSLRIYSYEVNSWVHLCGGSIIHRQWILTAAHCIQSQDADPAVYRVQVGEVYLYKEQELLNISRIIIHPDYNDISKRFDLALMQLTALLVTSTNVSPVSLPKDSSTFVSTDQCWLVGWGNLLQHVPLQPPYQLHEVKIPIQDNKSCKRAYRKKSSDEHKAVPIFEDMLCAGTSGRGPCFGDSGGPLVCWKSDKWIQVGVVSKGIDCSNNLPSIFSRVQSSLAWIHQHIQ</sequence>
<reference evidence="8" key="1">
    <citation type="submission" date="2025-08" db="UniProtKB">
        <authorList>
            <consortium name="RefSeq"/>
        </authorList>
    </citation>
    <scope>IDENTIFICATION</scope>
</reference>
<dbReference type="SMART" id="SM00020">
    <property type="entry name" value="Tryp_SPc"/>
    <property type="match status" value="1"/>
</dbReference>
<dbReference type="KEGG" id="mcal:110284270"/>
<dbReference type="SUPFAM" id="SSF50494">
    <property type="entry name" value="Trypsin-like serine proteases"/>
    <property type="match status" value="1"/>
</dbReference>
<protein>
    <submittedName>
        <fullName evidence="8">Serine protease 28</fullName>
    </submittedName>
</protein>
<dbReference type="Proteomes" id="UP000515126">
    <property type="component" value="Chromosome 17"/>
</dbReference>
<dbReference type="AlphaFoldDB" id="A0A6P5NUT4"/>
<dbReference type="InterPro" id="IPR009003">
    <property type="entry name" value="Peptidase_S1_PA"/>
</dbReference>
<evidence type="ECO:0000256" key="1">
    <source>
        <dbReference type="ARBA" id="ARBA00023157"/>
    </source>
</evidence>
<dbReference type="Pfam" id="PF00089">
    <property type="entry name" value="Trypsin"/>
    <property type="match status" value="1"/>
</dbReference>
<dbReference type="GeneID" id="110284270"/>
<dbReference type="InterPro" id="IPR018114">
    <property type="entry name" value="TRYPSIN_HIS"/>
</dbReference>
<accession>A0A6P5NUT4</accession>
<comment type="similarity">
    <text evidence="3">Belongs to the peptidase S1 family. CLIP subfamily.</text>
</comment>
<dbReference type="RefSeq" id="XP_021005649.1">
    <property type="nucleotide sequence ID" value="XM_021149990.1"/>
</dbReference>
<proteinExistence type="inferred from homology"/>
<gene>
    <name evidence="8" type="primary">LOC110284270</name>
</gene>
<dbReference type="GO" id="GO:0004252">
    <property type="term" value="F:serine-type endopeptidase activity"/>
    <property type="evidence" value="ECO:0007669"/>
    <property type="project" value="InterPro"/>
</dbReference>
<evidence type="ECO:0000256" key="4">
    <source>
        <dbReference type="RuleBase" id="RU363034"/>
    </source>
</evidence>
<evidence type="ECO:0000313" key="8">
    <source>
        <dbReference type="RefSeq" id="XP_021005649.1"/>
    </source>
</evidence>
<keyword evidence="1" id="KW-1015">Disulfide bond</keyword>
<dbReference type="PRINTS" id="PR00722">
    <property type="entry name" value="CHYMOTRYPSIN"/>
</dbReference>
<evidence type="ECO:0000259" key="6">
    <source>
        <dbReference type="PROSITE" id="PS50240"/>
    </source>
</evidence>
<keyword evidence="4 8" id="KW-0645">Protease</keyword>
<keyword evidence="7" id="KW-1185">Reference proteome</keyword>
<evidence type="ECO:0000313" key="7">
    <source>
        <dbReference type="Proteomes" id="UP000515126"/>
    </source>
</evidence>
<dbReference type="InterPro" id="IPR001314">
    <property type="entry name" value="Peptidase_S1A"/>
</dbReference>
<organism evidence="7 8">
    <name type="scientific">Mus caroli</name>
    <name type="common">Ryukyu mouse</name>
    <name type="synonym">Ricefield mouse</name>
    <dbReference type="NCBI Taxonomy" id="10089"/>
    <lineage>
        <taxon>Eukaryota</taxon>
        <taxon>Metazoa</taxon>
        <taxon>Chordata</taxon>
        <taxon>Craniata</taxon>
        <taxon>Vertebrata</taxon>
        <taxon>Euteleostomi</taxon>
        <taxon>Mammalia</taxon>
        <taxon>Eutheria</taxon>
        <taxon>Euarchontoglires</taxon>
        <taxon>Glires</taxon>
        <taxon>Rodentia</taxon>
        <taxon>Myomorpha</taxon>
        <taxon>Muroidea</taxon>
        <taxon>Muridae</taxon>
        <taxon>Murinae</taxon>
        <taxon>Mus</taxon>
        <taxon>Mus</taxon>
    </lineage>
</organism>
<dbReference type="FunFam" id="2.40.10.10:FF:000105">
    <property type="entry name" value="Inactive serine protease 45"/>
    <property type="match status" value="1"/>
</dbReference>
<dbReference type="CDD" id="cd00190">
    <property type="entry name" value="Tryp_SPc"/>
    <property type="match status" value="1"/>
</dbReference>
<dbReference type="InterPro" id="IPR051487">
    <property type="entry name" value="Ser/Thr_Proteases_Immune/Dev"/>
</dbReference>
<evidence type="ECO:0000256" key="2">
    <source>
        <dbReference type="ARBA" id="ARBA00023180"/>
    </source>
</evidence>
<evidence type="ECO:0000256" key="5">
    <source>
        <dbReference type="SAM" id="MobiDB-lite"/>
    </source>
</evidence>
<dbReference type="Gene3D" id="2.40.10.10">
    <property type="entry name" value="Trypsin-like serine proteases"/>
    <property type="match status" value="2"/>
</dbReference>
<dbReference type="PANTHER" id="PTHR24256">
    <property type="entry name" value="TRYPTASE-RELATED"/>
    <property type="match status" value="1"/>
</dbReference>
<dbReference type="PROSITE" id="PS50240">
    <property type="entry name" value="TRYPSIN_DOM"/>
    <property type="match status" value="1"/>
</dbReference>
<dbReference type="PROSITE" id="PS00135">
    <property type="entry name" value="TRYPSIN_SER"/>
    <property type="match status" value="1"/>
</dbReference>
<dbReference type="FunFam" id="2.40.10.10:FF:000004">
    <property type="entry name" value="Tryptase gamma 1"/>
    <property type="match status" value="1"/>
</dbReference>
<dbReference type="GO" id="GO:0006508">
    <property type="term" value="P:proteolysis"/>
    <property type="evidence" value="ECO:0007669"/>
    <property type="project" value="UniProtKB-KW"/>
</dbReference>
<name>A0A6P5NUT4_MUSCR</name>
<feature type="region of interest" description="Disordered" evidence="5">
    <location>
        <begin position="1"/>
        <end position="22"/>
    </location>
</feature>